<organism evidence="1 2">
    <name type="scientific">Acer negundo</name>
    <name type="common">Box elder</name>
    <dbReference type="NCBI Taxonomy" id="4023"/>
    <lineage>
        <taxon>Eukaryota</taxon>
        <taxon>Viridiplantae</taxon>
        <taxon>Streptophyta</taxon>
        <taxon>Embryophyta</taxon>
        <taxon>Tracheophyta</taxon>
        <taxon>Spermatophyta</taxon>
        <taxon>Magnoliopsida</taxon>
        <taxon>eudicotyledons</taxon>
        <taxon>Gunneridae</taxon>
        <taxon>Pentapetalae</taxon>
        <taxon>rosids</taxon>
        <taxon>malvids</taxon>
        <taxon>Sapindales</taxon>
        <taxon>Sapindaceae</taxon>
        <taxon>Hippocastanoideae</taxon>
        <taxon>Acereae</taxon>
        <taxon>Acer</taxon>
    </lineage>
</organism>
<comment type="caution">
    <text evidence="1">The sequence shown here is derived from an EMBL/GenBank/DDBJ whole genome shotgun (WGS) entry which is preliminary data.</text>
</comment>
<reference evidence="1" key="1">
    <citation type="journal article" date="2022" name="Plant J.">
        <title>Strategies of tolerance reflected in two North American maple genomes.</title>
        <authorList>
            <person name="McEvoy S.L."/>
            <person name="Sezen U.U."/>
            <person name="Trouern-Trend A."/>
            <person name="McMahon S.M."/>
            <person name="Schaberg P.G."/>
            <person name="Yang J."/>
            <person name="Wegrzyn J.L."/>
            <person name="Swenson N.G."/>
        </authorList>
    </citation>
    <scope>NUCLEOTIDE SEQUENCE</scope>
    <source>
        <strain evidence="1">91603</strain>
    </source>
</reference>
<evidence type="ECO:0000313" key="2">
    <source>
        <dbReference type="Proteomes" id="UP001064489"/>
    </source>
</evidence>
<accession>A0AAD5ITP1</accession>
<gene>
    <name evidence="1" type="ORF">LWI28_004882</name>
</gene>
<keyword evidence="2" id="KW-1185">Reference proteome</keyword>
<dbReference type="Proteomes" id="UP001064489">
    <property type="component" value="Chromosome 5"/>
</dbReference>
<name>A0AAD5ITP1_ACENE</name>
<sequence>MVSFCGKKSYTLCTLSAYKENVFHPWEIAFTLFNVYSAESVRDTSTLHTHLEICHDQRDLTALYHITECLPSCKSQKKMFSINRLRQC</sequence>
<dbReference type="EMBL" id="JAJSOW010000102">
    <property type="protein sequence ID" value="KAI9176598.1"/>
    <property type="molecule type" value="Genomic_DNA"/>
</dbReference>
<proteinExistence type="predicted"/>
<evidence type="ECO:0000313" key="1">
    <source>
        <dbReference type="EMBL" id="KAI9176598.1"/>
    </source>
</evidence>
<protein>
    <submittedName>
        <fullName evidence="1">Uncharacterized protein</fullName>
    </submittedName>
</protein>
<dbReference type="AlphaFoldDB" id="A0AAD5ITP1"/>
<reference evidence="1" key="2">
    <citation type="submission" date="2023-02" db="EMBL/GenBank/DDBJ databases">
        <authorList>
            <person name="Swenson N.G."/>
            <person name="Wegrzyn J.L."/>
            <person name="Mcevoy S.L."/>
        </authorList>
    </citation>
    <scope>NUCLEOTIDE SEQUENCE</scope>
    <source>
        <strain evidence="1">91603</strain>
        <tissue evidence="1">Leaf</tissue>
    </source>
</reference>